<dbReference type="InterPro" id="IPR050216">
    <property type="entry name" value="LRR_domain-containing"/>
</dbReference>
<organism evidence="4 5">
    <name type="scientific">Cyclotella atomus</name>
    <dbReference type="NCBI Taxonomy" id="382360"/>
    <lineage>
        <taxon>Eukaryota</taxon>
        <taxon>Sar</taxon>
        <taxon>Stramenopiles</taxon>
        <taxon>Ochrophyta</taxon>
        <taxon>Bacillariophyta</taxon>
        <taxon>Coscinodiscophyceae</taxon>
        <taxon>Thalassiosirophycidae</taxon>
        <taxon>Stephanodiscales</taxon>
        <taxon>Stephanodiscaceae</taxon>
        <taxon>Cyclotella</taxon>
    </lineage>
</organism>
<name>A0ABD3QHV4_9STRA</name>
<dbReference type="InterPro" id="IPR001611">
    <property type="entry name" value="Leu-rich_rpt"/>
</dbReference>
<dbReference type="SMART" id="SM00364">
    <property type="entry name" value="LRR_BAC"/>
    <property type="match status" value="4"/>
</dbReference>
<evidence type="ECO:0000256" key="2">
    <source>
        <dbReference type="ARBA" id="ARBA00022737"/>
    </source>
</evidence>
<keyword evidence="2" id="KW-0677">Repeat</keyword>
<gene>
    <name evidence="4" type="ORF">ACHAWO_008923</name>
</gene>
<dbReference type="PANTHER" id="PTHR48051:SF1">
    <property type="entry name" value="RAS SUPPRESSOR PROTEIN 1"/>
    <property type="match status" value="1"/>
</dbReference>
<accession>A0ABD3QHV4</accession>
<keyword evidence="3" id="KW-0175">Coiled coil</keyword>
<dbReference type="EMBL" id="JALLPJ020000180">
    <property type="protein sequence ID" value="KAL3799607.1"/>
    <property type="molecule type" value="Genomic_DNA"/>
</dbReference>
<dbReference type="AlphaFoldDB" id="A0ABD3QHV4"/>
<dbReference type="InterPro" id="IPR003591">
    <property type="entry name" value="Leu-rich_rpt_typical-subtyp"/>
</dbReference>
<dbReference type="PANTHER" id="PTHR48051">
    <property type="match status" value="1"/>
</dbReference>
<dbReference type="Gene3D" id="3.80.10.10">
    <property type="entry name" value="Ribonuclease Inhibitor"/>
    <property type="match status" value="1"/>
</dbReference>
<evidence type="ECO:0000256" key="1">
    <source>
        <dbReference type="ARBA" id="ARBA00022614"/>
    </source>
</evidence>
<sequence>MEQYDDLSAGPTEDGTLNLNHNTWKVLPPELNDFSMKLLHLEMSNNQLAVVPEAIGNLILLKSLDVSLNRIETIDSAIGRCIRLRKLNVTRNRLESLPDEIGQCILLEEILANENKLISLPESLVCLPSIERVDVRNNELQTIPLKLCRVPTMQELLCDNNPNLRSAPINMRGKSELLICCLEMQQKYKDVIDPKSKQSDDLLEKSNKLQNDIAAAQRKIQQLESEIATLQEERPDDYIYYKGRAMIVVRYVLKLLWSLWSRAKQAFLAWRERRTHPLY</sequence>
<protein>
    <submittedName>
        <fullName evidence="4">Uncharacterized protein</fullName>
    </submittedName>
</protein>
<comment type="caution">
    <text evidence="4">The sequence shown here is derived from an EMBL/GenBank/DDBJ whole genome shotgun (WGS) entry which is preliminary data.</text>
</comment>
<dbReference type="SMART" id="SM00369">
    <property type="entry name" value="LRR_TYP"/>
    <property type="match status" value="3"/>
</dbReference>
<dbReference type="PROSITE" id="PS51450">
    <property type="entry name" value="LRR"/>
    <property type="match status" value="1"/>
</dbReference>
<dbReference type="Pfam" id="PF00560">
    <property type="entry name" value="LRR_1"/>
    <property type="match status" value="2"/>
</dbReference>
<keyword evidence="5" id="KW-1185">Reference proteome</keyword>
<keyword evidence="1" id="KW-0433">Leucine-rich repeat</keyword>
<evidence type="ECO:0000313" key="4">
    <source>
        <dbReference type="EMBL" id="KAL3799607.1"/>
    </source>
</evidence>
<proteinExistence type="predicted"/>
<evidence type="ECO:0000313" key="5">
    <source>
        <dbReference type="Proteomes" id="UP001530400"/>
    </source>
</evidence>
<evidence type="ECO:0000256" key="3">
    <source>
        <dbReference type="SAM" id="Coils"/>
    </source>
</evidence>
<dbReference type="Proteomes" id="UP001530400">
    <property type="component" value="Unassembled WGS sequence"/>
</dbReference>
<dbReference type="SUPFAM" id="SSF52058">
    <property type="entry name" value="L domain-like"/>
    <property type="match status" value="1"/>
</dbReference>
<feature type="coiled-coil region" evidence="3">
    <location>
        <begin position="199"/>
        <end position="233"/>
    </location>
</feature>
<dbReference type="InterPro" id="IPR032675">
    <property type="entry name" value="LRR_dom_sf"/>
</dbReference>
<reference evidence="4 5" key="1">
    <citation type="submission" date="2024-10" db="EMBL/GenBank/DDBJ databases">
        <title>Updated reference genomes for cyclostephanoid diatoms.</title>
        <authorList>
            <person name="Roberts W.R."/>
            <person name="Alverson A.J."/>
        </authorList>
    </citation>
    <scope>NUCLEOTIDE SEQUENCE [LARGE SCALE GENOMIC DNA]</scope>
    <source>
        <strain evidence="4 5">AJA010-31</strain>
    </source>
</reference>